<keyword evidence="4" id="KW-1185">Reference proteome</keyword>
<feature type="compositionally biased region" description="Low complexity" evidence="1">
    <location>
        <begin position="378"/>
        <end position="392"/>
    </location>
</feature>
<keyword evidence="2" id="KW-1133">Transmembrane helix</keyword>
<dbReference type="InParanoid" id="B0D199"/>
<gene>
    <name evidence="3" type="ORF">LACBIDRAFT_324266</name>
</gene>
<protein>
    <submittedName>
        <fullName evidence="3">Predicted protein</fullName>
    </submittedName>
</protein>
<evidence type="ECO:0000256" key="2">
    <source>
        <dbReference type="SAM" id="Phobius"/>
    </source>
</evidence>
<evidence type="ECO:0000313" key="4">
    <source>
        <dbReference type="Proteomes" id="UP000001194"/>
    </source>
</evidence>
<keyword evidence="2" id="KW-0472">Membrane</keyword>
<dbReference type="OrthoDB" id="2564234at2759"/>
<dbReference type="GeneID" id="6072953"/>
<organism evidence="4">
    <name type="scientific">Laccaria bicolor (strain S238N-H82 / ATCC MYA-4686)</name>
    <name type="common">Bicoloured deceiver</name>
    <name type="synonym">Laccaria laccata var. bicolor</name>
    <dbReference type="NCBI Taxonomy" id="486041"/>
    <lineage>
        <taxon>Eukaryota</taxon>
        <taxon>Fungi</taxon>
        <taxon>Dikarya</taxon>
        <taxon>Basidiomycota</taxon>
        <taxon>Agaricomycotina</taxon>
        <taxon>Agaricomycetes</taxon>
        <taxon>Agaricomycetidae</taxon>
        <taxon>Agaricales</taxon>
        <taxon>Agaricineae</taxon>
        <taxon>Hydnangiaceae</taxon>
        <taxon>Laccaria</taxon>
    </lineage>
</organism>
<dbReference type="AlphaFoldDB" id="B0D199"/>
<dbReference type="EMBL" id="DS547095">
    <property type="protein sequence ID" value="EDR11965.1"/>
    <property type="molecule type" value="Genomic_DNA"/>
</dbReference>
<evidence type="ECO:0000313" key="3">
    <source>
        <dbReference type="EMBL" id="EDR11965.1"/>
    </source>
</evidence>
<dbReference type="RefSeq" id="XP_001877862.1">
    <property type="nucleotide sequence ID" value="XM_001877827.1"/>
</dbReference>
<proteinExistence type="predicted"/>
<name>B0D199_LACBS</name>
<dbReference type="HOGENOM" id="CLU_028897_0_0_1"/>
<accession>B0D199</accession>
<feature type="transmembrane region" description="Helical" evidence="2">
    <location>
        <begin position="303"/>
        <end position="328"/>
    </location>
</feature>
<dbReference type="KEGG" id="lbc:LACBIDRAFT_324266"/>
<reference evidence="3 4" key="1">
    <citation type="journal article" date="2008" name="Nature">
        <title>The genome of Laccaria bicolor provides insights into mycorrhizal symbiosis.</title>
        <authorList>
            <person name="Martin F."/>
            <person name="Aerts A."/>
            <person name="Ahren D."/>
            <person name="Brun A."/>
            <person name="Danchin E.G.J."/>
            <person name="Duchaussoy F."/>
            <person name="Gibon J."/>
            <person name="Kohler A."/>
            <person name="Lindquist E."/>
            <person name="Pereda V."/>
            <person name="Salamov A."/>
            <person name="Shapiro H.J."/>
            <person name="Wuyts J."/>
            <person name="Blaudez D."/>
            <person name="Buee M."/>
            <person name="Brokstein P."/>
            <person name="Canbaeck B."/>
            <person name="Cohen D."/>
            <person name="Courty P.E."/>
            <person name="Coutinho P.M."/>
            <person name="Delaruelle C."/>
            <person name="Detter J.C."/>
            <person name="Deveau A."/>
            <person name="DiFazio S."/>
            <person name="Duplessis S."/>
            <person name="Fraissinet-Tachet L."/>
            <person name="Lucic E."/>
            <person name="Frey-Klett P."/>
            <person name="Fourrey C."/>
            <person name="Feussner I."/>
            <person name="Gay G."/>
            <person name="Grimwood J."/>
            <person name="Hoegger P.J."/>
            <person name="Jain P."/>
            <person name="Kilaru S."/>
            <person name="Labbe J."/>
            <person name="Lin Y.C."/>
            <person name="Legue V."/>
            <person name="Le Tacon F."/>
            <person name="Marmeisse R."/>
            <person name="Melayah D."/>
            <person name="Montanini B."/>
            <person name="Muratet M."/>
            <person name="Nehls U."/>
            <person name="Niculita-Hirzel H."/>
            <person name="Oudot-Le Secq M.P."/>
            <person name="Peter M."/>
            <person name="Quesneville H."/>
            <person name="Rajashekar B."/>
            <person name="Reich M."/>
            <person name="Rouhier N."/>
            <person name="Schmutz J."/>
            <person name="Yin T."/>
            <person name="Chalot M."/>
            <person name="Henrissat B."/>
            <person name="Kuees U."/>
            <person name="Lucas S."/>
            <person name="Van de Peer Y."/>
            <person name="Podila G.K."/>
            <person name="Polle A."/>
            <person name="Pukkila P.J."/>
            <person name="Richardson P.M."/>
            <person name="Rouze P."/>
            <person name="Sanders I.R."/>
            <person name="Stajich J.E."/>
            <person name="Tunlid A."/>
            <person name="Tuskan G."/>
            <person name="Grigoriev I.V."/>
        </authorList>
    </citation>
    <scope>NUCLEOTIDE SEQUENCE [LARGE SCALE GENOMIC DNA]</scope>
    <source>
        <strain evidence="4">S238N-H82 / ATCC MYA-4686</strain>
    </source>
</reference>
<dbReference type="Gene3D" id="2.60.120.260">
    <property type="entry name" value="Galactose-binding domain-like"/>
    <property type="match status" value="2"/>
</dbReference>
<keyword evidence="2" id="KW-0812">Transmembrane</keyword>
<evidence type="ECO:0000256" key="1">
    <source>
        <dbReference type="SAM" id="MobiDB-lite"/>
    </source>
</evidence>
<dbReference type="Proteomes" id="UP000001194">
    <property type="component" value="Unassembled WGS sequence"/>
</dbReference>
<feature type="region of interest" description="Disordered" evidence="1">
    <location>
        <begin position="364"/>
        <end position="392"/>
    </location>
</feature>
<sequence length="595" mass="64119">MPSFQAIVEDTAPFLVYSANWRAGTSADDSSADKYTQSSFTVTQAANATMSFTFFGTYVGIYGAKRGNHGPYQVQVDNQQYPIGNGVATPDAFNQTLFSTNLQNGLHTVTLTNNANTYLDVDYVSWQTSVGNDAETLIVNTYQDSHPAFSYSPTSSWGTPDFVSSFSGSTGHKGNDSATTTPGAFAEFTFAGIAGVLYQPCAGDAVGLYGPVGPSGAAAFSVQVDGGTPMNSTTNKQFYRPQQLLYYGSNLGSGIHTLKIQFGSSSGSNQALAIDYAEVYTTPSLGGSFGTTLPVRVASAFPIGATVGLAITSTLAFLALAAVVFLFLQRHKNHLFSSLRTDPETPTMSGLRVEPFSFQPTPQNVSIVNQNHHHPNHNHNPSDLSFTSSSDPTTTTGYPSTFSATRLYDNYVTSTAVRFCFASELPCPYSPCILGSPQTSHQRPSWDGNPISTTGIASDGFRYLLYYTTALGVDPHLTSYHGPTNDLNAMFNKASPTRRSPVFDLVGAGTSAFDQDNQWLSLETMPRLASCNLQGQARSTTPAFRGSEVRRLALSFYIKFVHQAGISRTEVWEFFYCDSEALVKIKVLPSAEETN</sequence>